<dbReference type="EMBL" id="CP022315">
    <property type="protein sequence ID" value="ASK61584.1"/>
    <property type="molecule type" value="Genomic_DNA"/>
</dbReference>
<evidence type="ECO:0000313" key="2">
    <source>
        <dbReference type="Proteomes" id="UP000198312"/>
    </source>
</evidence>
<evidence type="ECO:0000313" key="1">
    <source>
        <dbReference type="EMBL" id="ASK61584.1"/>
    </source>
</evidence>
<sequence length="169" mass="18522">MSLAGLGVLIIGLAFLLLALFLAKALNNLASVLDGVDRTVEQLPNQIDEVLKETSVLIRHSNDTIADVNEKLKGLSPLFYIIGDVGESSRKLSSSFMDISTSLKNKSAAVGDPVDHKYLSGLYSTAALGYYWLRKGKKLKNDSALYTEGNKHADKIKRLKKDVQEDVKQ</sequence>
<name>A0A220TZX6_9BACI</name>
<accession>A0A220TZX6</accession>
<dbReference type="RefSeq" id="WP_089060861.1">
    <property type="nucleotide sequence ID" value="NZ_CP022315.1"/>
</dbReference>
<dbReference type="Proteomes" id="UP000198312">
    <property type="component" value="Chromosome"/>
</dbReference>
<dbReference type="AlphaFoldDB" id="A0A220TZX6"/>
<reference evidence="1 2" key="1">
    <citation type="submission" date="2017-07" db="EMBL/GenBank/DDBJ databases">
        <title>Virgibacillus sp. LM2416.</title>
        <authorList>
            <person name="Tak E.J."/>
            <person name="Bae J.-W."/>
        </authorList>
    </citation>
    <scope>NUCLEOTIDE SEQUENCE [LARGE SCALE GENOMIC DNA]</scope>
    <source>
        <strain evidence="1 2">LM2416</strain>
    </source>
</reference>
<dbReference type="InterPro" id="IPR009293">
    <property type="entry name" value="UPF0478"/>
</dbReference>
<dbReference type="PANTHER" id="PTHR40070:SF1">
    <property type="entry name" value="UPF0478 PROTEIN YTXG"/>
    <property type="match status" value="1"/>
</dbReference>
<proteinExistence type="predicted"/>
<gene>
    <name evidence="1" type="ORF">CFK37_05095</name>
</gene>
<dbReference type="OrthoDB" id="2437843at2"/>
<dbReference type="Pfam" id="PF06103">
    <property type="entry name" value="DUF948"/>
    <property type="match status" value="1"/>
</dbReference>
<protein>
    <submittedName>
        <fullName evidence="1">General stress protein</fullName>
    </submittedName>
</protein>
<keyword evidence="2" id="KW-1185">Reference proteome</keyword>
<dbReference type="KEGG" id="vil:CFK37_05095"/>
<organism evidence="1 2">
    <name type="scientific">Virgibacillus phasianinus</name>
    <dbReference type="NCBI Taxonomy" id="2017483"/>
    <lineage>
        <taxon>Bacteria</taxon>
        <taxon>Bacillati</taxon>
        <taxon>Bacillota</taxon>
        <taxon>Bacilli</taxon>
        <taxon>Bacillales</taxon>
        <taxon>Bacillaceae</taxon>
        <taxon>Virgibacillus</taxon>
    </lineage>
</organism>
<dbReference type="PANTHER" id="PTHR40070">
    <property type="entry name" value="UPF0478 PROTEIN YTXG"/>
    <property type="match status" value="1"/>
</dbReference>